<proteinExistence type="predicted"/>
<reference evidence="1" key="1">
    <citation type="submission" date="2021-02" db="EMBL/GenBank/DDBJ databases">
        <authorList>
            <person name="Nowell W R."/>
        </authorList>
    </citation>
    <scope>NUCLEOTIDE SEQUENCE</scope>
</reference>
<evidence type="ECO:0000313" key="1">
    <source>
        <dbReference type="EMBL" id="CAF5085089.1"/>
    </source>
</evidence>
<dbReference type="Proteomes" id="UP000663848">
    <property type="component" value="Unassembled WGS sequence"/>
</dbReference>
<accession>A0A822E1T1</accession>
<gene>
    <name evidence="1" type="ORF">QYT958_LOCUS44098</name>
    <name evidence="2" type="ORF">QYT958_LOCUS45531</name>
</gene>
<dbReference type="EMBL" id="CAJOBR010066305">
    <property type="protein sequence ID" value="CAF5085089.1"/>
    <property type="molecule type" value="Genomic_DNA"/>
</dbReference>
<feature type="non-terminal residue" evidence="1">
    <location>
        <position position="1"/>
    </location>
</feature>
<organism evidence="1 3">
    <name type="scientific">Rotaria socialis</name>
    <dbReference type="NCBI Taxonomy" id="392032"/>
    <lineage>
        <taxon>Eukaryota</taxon>
        <taxon>Metazoa</taxon>
        <taxon>Spiralia</taxon>
        <taxon>Gnathifera</taxon>
        <taxon>Rotifera</taxon>
        <taxon>Eurotatoria</taxon>
        <taxon>Bdelloidea</taxon>
        <taxon>Philodinida</taxon>
        <taxon>Philodinidae</taxon>
        <taxon>Rotaria</taxon>
    </lineage>
</organism>
<protein>
    <submittedName>
        <fullName evidence="1">Uncharacterized protein</fullName>
    </submittedName>
</protein>
<name>A0A822E1T1_9BILA</name>
<comment type="caution">
    <text evidence="1">The sequence shown here is derived from an EMBL/GenBank/DDBJ whole genome shotgun (WGS) entry which is preliminary data.</text>
</comment>
<evidence type="ECO:0000313" key="3">
    <source>
        <dbReference type="Proteomes" id="UP000663848"/>
    </source>
</evidence>
<sequence length="33" mass="4055">ELGRLHDEEKEAKHLLSFLEEYNDETDDPKYYK</sequence>
<evidence type="ECO:0000313" key="2">
    <source>
        <dbReference type="EMBL" id="CAF5112368.1"/>
    </source>
</evidence>
<dbReference type="EMBL" id="CAJOBR010076165">
    <property type="protein sequence ID" value="CAF5112368.1"/>
    <property type="molecule type" value="Genomic_DNA"/>
</dbReference>
<dbReference type="AlphaFoldDB" id="A0A822E1T1"/>